<dbReference type="RefSeq" id="WP_053939238.1">
    <property type="nucleotide sequence ID" value="NZ_LAQT01000031.1"/>
</dbReference>
<proteinExistence type="inferred from homology"/>
<dbReference type="InterPro" id="IPR052028">
    <property type="entry name" value="HipA_Ser/Thr_kinase"/>
</dbReference>
<sequence length="429" mass="48443">MDLTLQKYFNGAWHDAARLHIRKPELGSASPCVLDYVEAYVLNGMLQADRDGMDALSIHFPVGFKIHQCTTWPAFLLDLLPSGFGRDYLVARENWPRPDGAHNDARVLACGASNPAGNSRVLEAWQWLQGQLPARREGWLLQDMQRHDADFVEYASLHGSLVGGTSTQGQAAKMWLTRVGKHYFADALVTDAEAEAAYLLKMPRNDSDAVLLQHEHLWLTLAAEAGLDLEGEPFMQGDLLFIPRFDRDYRASGVVRHAMESAYSLMNVATPGASLFHEDILTRWLDVADPHHLASGLLEYIKRDILSYCLRVEDNHGRNTAFFLTNTGLRLTPLFDFSPMFLADDPPARSTRWRNFGHGEHAQWPRLFDSFLPELIGPANAAGLADALRAWRPLLETVRRSFIDTPRDPRTDQCVRLFDIALERLDEIR</sequence>
<comment type="caution">
    <text evidence="5">The sequence shown here is derived from an EMBL/GenBank/DDBJ whole genome shotgun (WGS) entry which is preliminary data.</text>
</comment>
<feature type="domain" description="HipA-like C-terminal" evidence="4">
    <location>
        <begin position="166"/>
        <end position="345"/>
    </location>
</feature>
<gene>
    <name evidence="5" type="ORF">WG78_18230</name>
</gene>
<keyword evidence="6" id="KW-1185">Reference proteome</keyword>
<evidence type="ECO:0000256" key="3">
    <source>
        <dbReference type="ARBA" id="ARBA00022777"/>
    </source>
</evidence>
<dbReference type="GO" id="GO:0005829">
    <property type="term" value="C:cytosol"/>
    <property type="evidence" value="ECO:0007669"/>
    <property type="project" value="TreeGrafter"/>
</dbReference>
<evidence type="ECO:0000256" key="2">
    <source>
        <dbReference type="ARBA" id="ARBA00022679"/>
    </source>
</evidence>
<evidence type="ECO:0000313" key="6">
    <source>
        <dbReference type="Proteomes" id="UP000037939"/>
    </source>
</evidence>
<protein>
    <recommendedName>
        <fullName evidence="4">HipA-like C-terminal domain-containing protein</fullName>
    </recommendedName>
</protein>
<evidence type="ECO:0000259" key="4">
    <source>
        <dbReference type="Pfam" id="PF07804"/>
    </source>
</evidence>
<name>A0A0N1JRV5_9NEIS</name>
<dbReference type="PANTHER" id="PTHR37419:SF8">
    <property type="entry name" value="TOXIN YJJJ"/>
    <property type="match status" value="1"/>
</dbReference>
<dbReference type="EMBL" id="LAQT01000031">
    <property type="protein sequence ID" value="KPC50169.1"/>
    <property type="molecule type" value="Genomic_DNA"/>
</dbReference>
<dbReference type="PANTHER" id="PTHR37419">
    <property type="entry name" value="SERINE/THREONINE-PROTEIN KINASE TOXIN HIPA"/>
    <property type="match status" value="1"/>
</dbReference>
<evidence type="ECO:0000256" key="1">
    <source>
        <dbReference type="ARBA" id="ARBA00010164"/>
    </source>
</evidence>
<dbReference type="OrthoDB" id="9805913at2"/>
<dbReference type="AlphaFoldDB" id="A0A0N1JRV5"/>
<dbReference type="STRING" id="857265.WG78_18230"/>
<organism evidence="5 6">
    <name type="scientific">Amantichitinum ursilacus</name>
    <dbReference type="NCBI Taxonomy" id="857265"/>
    <lineage>
        <taxon>Bacteria</taxon>
        <taxon>Pseudomonadati</taxon>
        <taxon>Pseudomonadota</taxon>
        <taxon>Betaproteobacteria</taxon>
        <taxon>Neisseriales</taxon>
        <taxon>Chitinibacteraceae</taxon>
        <taxon>Amantichitinum</taxon>
    </lineage>
</organism>
<keyword evidence="2" id="KW-0808">Transferase</keyword>
<dbReference type="InterPro" id="IPR012893">
    <property type="entry name" value="HipA-like_C"/>
</dbReference>
<reference evidence="5 6" key="1">
    <citation type="submission" date="2015-07" db="EMBL/GenBank/DDBJ databases">
        <title>Draft genome sequence of the Amantichitinum ursilacus IGB-41, a new chitin-degrading bacterium.</title>
        <authorList>
            <person name="Kirstahler P."/>
            <person name="Guenther M."/>
            <person name="Grumaz C."/>
            <person name="Rupp S."/>
            <person name="Zibek S."/>
            <person name="Sohn K."/>
        </authorList>
    </citation>
    <scope>NUCLEOTIDE SEQUENCE [LARGE SCALE GENOMIC DNA]</scope>
    <source>
        <strain evidence="5 6">IGB-41</strain>
    </source>
</reference>
<comment type="similarity">
    <text evidence="1">Belongs to the HipA Ser/Thr kinase family.</text>
</comment>
<dbReference type="Proteomes" id="UP000037939">
    <property type="component" value="Unassembled WGS sequence"/>
</dbReference>
<evidence type="ECO:0000313" key="5">
    <source>
        <dbReference type="EMBL" id="KPC50169.1"/>
    </source>
</evidence>
<dbReference type="Pfam" id="PF07804">
    <property type="entry name" value="HipA_C"/>
    <property type="match status" value="1"/>
</dbReference>
<accession>A0A0N1JRV5</accession>
<keyword evidence="3" id="KW-0418">Kinase</keyword>
<dbReference type="GO" id="GO:0004674">
    <property type="term" value="F:protein serine/threonine kinase activity"/>
    <property type="evidence" value="ECO:0007669"/>
    <property type="project" value="TreeGrafter"/>
</dbReference>